<dbReference type="KEGG" id="vpy:HZI73_00950"/>
<dbReference type="PANTHER" id="PTHR43280:SF28">
    <property type="entry name" value="HTH-TYPE TRANSCRIPTIONAL ACTIVATOR RHAS"/>
    <property type="match status" value="1"/>
</dbReference>
<evidence type="ECO:0000313" key="6">
    <source>
        <dbReference type="Proteomes" id="UP000683246"/>
    </source>
</evidence>
<evidence type="ECO:0000256" key="2">
    <source>
        <dbReference type="ARBA" id="ARBA00023125"/>
    </source>
</evidence>
<dbReference type="GO" id="GO:0043565">
    <property type="term" value="F:sequence-specific DNA binding"/>
    <property type="evidence" value="ECO:0007669"/>
    <property type="project" value="InterPro"/>
</dbReference>
<dbReference type="Gene3D" id="1.10.10.60">
    <property type="entry name" value="Homeodomain-like"/>
    <property type="match status" value="2"/>
</dbReference>
<dbReference type="PRINTS" id="PR00032">
    <property type="entry name" value="HTHARAC"/>
</dbReference>
<dbReference type="Gene3D" id="2.60.120.10">
    <property type="entry name" value="Jelly Rolls"/>
    <property type="match status" value="1"/>
</dbReference>
<dbReference type="InterPro" id="IPR037923">
    <property type="entry name" value="HTH-like"/>
</dbReference>
<evidence type="ECO:0000259" key="4">
    <source>
        <dbReference type="PROSITE" id="PS01124"/>
    </source>
</evidence>
<evidence type="ECO:0000256" key="3">
    <source>
        <dbReference type="ARBA" id="ARBA00023163"/>
    </source>
</evidence>
<gene>
    <name evidence="5" type="ORF">HZI73_00950</name>
</gene>
<keyword evidence="2" id="KW-0238">DNA-binding</keyword>
<keyword evidence="3" id="KW-0804">Transcription</keyword>
<name>A0A8J8MG38_9FIRM</name>
<dbReference type="EMBL" id="CP058649">
    <property type="protein sequence ID" value="QUI20949.1"/>
    <property type="molecule type" value="Genomic_DNA"/>
</dbReference>
<dbReference type="InterPro" id="IPR018060">
    <property type="entry name" value="HTH_AraC"/>
</dbReference>
<accession>A0A8J8MG38</accession>
<dbReference type="SUPFAM" id="SSF51215">
    <property type="entry name" value="Regulatory protein AraC"/>
    <property type="match status" value="1"/>
</dbReference>
<dbReference type="InterPro" id="IPR013096">
    <property type="entry name" value="Cupin_2"/>
</dbReference>
<evidence type="ECO:0000313" key="5">
    <source>
        <dbReference type="EMBL" id="QUI20949.1"/>
    </source>
</evidence>
<dbReference type="InterPro" id="IPR009057">
    <property type="entry name" value="Homeodomain-like_sf"/>
</dbReference>
<dbReference type="RefSeq" id="WP_212696408.1">
    <property type="nucleotide sequence ID" value="NZ_CP058649.1"/>
</dbReference>
<dbReference type="PROSITE" id="PS01124">
    <property type="entry name" value="HTH_ARAC_FAMILY_2"/>
    <property type="match status" value="1"/>
</dbReference>
<keyword evidence="1" id="KW-0805">Transcription regulation</keyword>
<dbReference type="Proteomes" id="UP000683246">
    <property type="component" value="Chromosome"/>
</dbReference>
<keyword evidence="6" id="KW-1185">Reference proteome</keyword>
<proteinExistence type="predicted"/>
<dbReference type="InterPro" id="IPR020449">
    <property type="entry name" value="Tscrpt_reg_AraC-type_HTH"/>
</dbReference>
<dbReference type="Pfam" id="PF07883">
    <property type="entry name" value="Cupin_2"/>
    <property type="match status" value="1"/>
</dbReference>
<feature type="domain" description="HTH araC/xylS-type" evidence="4">
    <location>
        <begin position="235"/>
        <end position="332"/>
    </location>
</feature>
<dbReference type="GO" id="GO:0003700">
    <property type="term" value="F:DNA-binding transcription factor activity"/>
    <property type="evidence" value="ECO:0007669"/>
    <property type="project" value="InterPro"/>
</dbReference>
<dbReference type="Pfam" id="PF12833">
    <property type="entry name" value="HTH_18"/>
    <property type="match status" value="1"/>
</dbReference>
<reference evidence="5" key="1">
    <citation type="submission" date="2020-07" db="EMBL/GenBank/DDBJ databases">
        <title>Vallitalea pronyensis genome.</title>
        <authorList>
            <person name="Postec A."/>
        </authorList>
    </citation>
    <scope>NUCLEOTIDE SEQUENCE</scope>
    <source>
        <strain evidence="5">FatNI3</strain>
    </source>
</reference>
<dbReference type="SUPFAM" id="SSF46689">
    <property type="entry name" value="Homeodomain-like"/>
    <property type="match status" value="1"/>
</dbReference>
<protein>
    <submittedName>
        <fullName evidence="5">Helix-turn-helix transcriptional regulator</fullName>
    </submittedName>
</protein>
<dbReference type="SMART" id="SM00342">
    <property type="entry name" value="HTH_ARAC"/>
    <property type="match status" value="1"/>
</dbReference>
<sequence>MTYEGLDKRLRSLNEREMTLQNLLKNKSDIAYKKQLKEFFSDNQDHKDWIINYDKVMSYNLPMTIHKHDRFIPFDYHKHDYLELIFVYSGKIRQAIEQEEMTIKKGEIVILDMNVEHRIDVAGMDDIAINVLLTQDFFDWIFLKQIAYNNVISDFVVKALYEKKAYKQNLHFKTSHNEKIWQLMLSILYEYYEPKIGMETAIKSYMTLLFNELLRDYRMHLNDHVANKVEKTMAIEIMDYIHDHSSNGSLKEMAASFNFHPDYMGKLIKQVTGKTYKVLMKDRKIQQAKYLLEHTQLSIVDIVSEVGYSNVSYFYKQFKESMGITPDTYRHQSKHFNKDIP</sequence>
<organism evidence="5 6">
    <name type="scientific">Vallitalea pronyensis</name>
    <dbReference type="NCBI Taxonomy" id="1348613"/>
    <lineage>
        <taxon>Bacteria</taxon>
        <taxon>Bacillati</taxon>
        <taxon>Bacillota</taxon>
        <taxon>Clostridia</taxon>
        <taxon>Lachnospirales</taxon>
        <taxon>Vallitaleaceae</taxon>
        <taxon>Vallitalea</taxon>
    </lineage>
</organism>
<dbReference type="AlphaFoldDB" id="A0A8J8MG38"/>
<evidence type="ECO:0000256" key="1">
    <source>
        <dbReference type="ARBA" id="ARBA00023015"/>
    </source>
</evidence>
<dbReference type="PANTHER" id="PTHR43280">
    <property type="entry name" value="ARAC-FAMILY TRANSCRIPTIONAL REGULATOR"/>
    <property type="match status" value="1"/>
</dbReference>
<dbReference type="InterPro" id="IPR014710">
    <property type="entry name" value="RmlC-like_jellyroll"/>
</dbReference>